<dbReference type="RefSeq" id="WP_289600538.1">
    <property type="nucleotide sequence ID" value="NZ_JAUDCL010000029.1"/>
</dbReference>
<sequence length="498" mass="53805">MAKAKCIMIQGTMSGAGKSLLCTALCRIFAQDGWRVAPFKSQNMALNSCITADGLEMGRAQAVQAQAAGCEPDVRMNPILLKPSSDTGSQVIVNGEVWGDYSAADYFKNKTRLIPHVLEAYNSLAEKNDILVIEGAGSPAEINLRENDIVNMGLAELVDAPVLLAGDIDRGGVFAQLYGTVALLNEEERERVKGLIINKFRGDVGILRPGLTQLEELTGLPVVGVIPYTRVDIDDEDSLAPRLNAHEAHRPVDVAVIRLPHISNFTDFSPLESHPALGVRYVEQASGLGTPDLIVLPGTKSTMADLGWMRQNGLEAAVRKLAATGTPVLGVCGGYQMLGQTLRDPEGVEQAGEMRGMGLLPCETEFTSSKARTRTTAKVMAGPFAGASIQGYEIHMGRTKRMAGQPLCLLENGQEEGAAQGNVFGTYLHGLFDEGSLTETLAAWLLARKGIARENFRPQSHWDYQQSQYDLLADAVRASLDLDAVYRAMRLANPNQKK</sequence>
<feature type="domain" description="CobB/CobQ-like glutamine amidotransferase" evidence="6">
    <location>
        <begin position="253"/>
        <end position="435"/>
    </location>
</feature>
<dbReference type="NCBIfam" id="TIGR00313">
    <property type="entry name" value="cobQ"/>
    <property type="match status" value="1"/>
</dbReference>
<dbReference type="Proteomes" id="UP001529380">
    <property type="component" value="Unassembled WGS sequence"/>
</dbReference>
<dbReference type="InterPro" id="IPR004459">
    <property type="entry name" value="CobQ_synth"/>
</dbReference>
<keyword evidence="2 4" id="KW-0169">Cobalamin biosynthesis</keyword>
<dbReference type="Pfam" id="PF07685">
    <property type="entry name" value="GATase_3"/>
    <property type="match status" value="1"/>
</dbReference>
<name>A0ABT7UTF7_9FIRM</name>
<dbReference type="HAMAP" id="MF_00028">
    <property type="entry name" value="CobQ"/>
    <property type="match status" value="1"/>
</dbReference>
<feature type="active site" description="Nucleophile" evidence="4">
    <location>
        <position position="332"/>
    </location>
</feature>
<comment type="pathway">
    <text evidence="1 4">Cofactor biosynthesis; adenosylcobalamin biosynthesis.</text>
</comment>
<dbReference type="CDD" id="cd01750">
    <property type="entry name" value="GATase1_CobQ"/>
    <property type="match status" value="1"/>
</dbReference>
<dbReference type="InterPro" id="IPR047045">
    <property type="entry name" value="CobQ_N"/>
</dbReference>
<feature type="active site" evidence="4">
    <location>
        <position position="429"/>
    </location>
</feature>
<dbReference type="NCBIfam" id="NF001989">
    <property type="entry name" value="PRK00784.1"/>
    <property type="match status" value="1"/>
</dbReference>
<organism evidence="7 8">
    <name type="scientific">Allofournierella massiliensis</name>
    <dbReference type="NCBI Taxonomy" id="1650663"/>
    <lineage>
        <taxon>Bacteria</taxon>
        <taxon>Bacillati</taxon>
        <taxon>Bacillota</taxon>
        <taxon>Clostridia</taxon>
        <taxon>Eubacteriales</taxon>
        <taxon>Oscillospiraceae</taxon>
        <taxon>Allofournierella</taxon>
    </lineage>
</organism>
<dbReference type="SUPFAM" id="SSF52540">
    <property type="entry name" value="P-loop containing nucleoside triphosphate hydrolases"/>
    <property type="match status" value="1"/>
</dbReference>
<dbReference type="Gene3D" id="3.40.50.880">
    <property type="match status" value="1"/>
</dbReference>
<dbReference type="Gene3D" id="3.40.50.300">
    <property type="entry name" value="P-loop containing nucleotide triphosphate hydrolases"/>
    <property type="match status" value="1"/>
</dbReference>
<evidence type="ECO:0000256" key="4">
    <source>
        <dbReference type="HAMAP-Rule" id="MF_00028"/>
    </source>
</evidence>
<proteinExistence type="inferred from homology"/>
<evidence type="ECO:0000259" key="6">
    <source>
        <dbReference type="Pfam" id="PF07685"/>
    </source>
</evidence>
<dbReference type="InterPro" id="IPR029062">
    <property type="entry name" value="Class_I_gatase-like"/>
</dbReference>
<reference evidence="7 8" key="2">
    <citation type="submission" date="2023-06" db="EMBL/GenBank/DDBJ databases">
        <title>Identification and characterization of horizontal gene transfer across gut microbiota members of farm animals based on homology search.</title>
        <authorList>
            <person name="Schwarzerova J."/>
            <person name="Nykrynova M."/>
            <person name="Jureckova K."/>
            <person name="Cejkova D."/>
            <person name="Rychlik I."/>
        </authorList>
    </citation>
    <scope>NUCLEOTIDE SEQUENCE [LARGE SCALE GENOMIC DNA]</scope>
    <source>
        <strain evidence="7 8">ET340</strain>
    </source>
</reference>
<evidence type="ECO:0000259" key="5">
    <source>
        <dbReference type="Pfam" id="PF01656"/>
    </source>
</evidence>
<reference evidence="7 8" key="3">
    <citation type="submission" date="2023-06" db="EMBL/GenBank/DDBJ databases">
        <authorList>
            <person name="Zeman M."/>
            <person name="Kubasova T."/>
            <person name="Jahodarova E."/>
            <person name="Nykrynova M."/>
            <person name="Rychlik I."/>
        </authorList>
    </citation>
    <scope>NUCLEOTIDE SEQUENCE [LARGE SCALE GENOMIC DNA]</scope>
    <source>
        <strain evidence="7 8">ET340</strain>
    </source>
</reference>
<dbReference type="InterPro" id="IPR033949">
    <property type="entry name" value="CobQ_GATase1"/>
</dbReference>
<comment type="function">
    <text evidence="4">Catalyzes amidations at positions B, D, E, and G on adenosylcobyrinic A,C-diamide. NH(2) groups are provided by glutamine, and one molecule of ATP is hydrogenolyzed for each amidation.</text>
</comment>
<evidence type="ECO:0000313" key="7">
    <source>
        <dbReference type="EMBL" id="MDM8202183.1"/>
    </source>
</evidence>
<comment type="similarity">
    <text evidence="4">Belongs to the CobB/CobQ family. CobQ subfamily.</text>
</comment>
<evidence type="ECO:0000256" key="2">
    <source>
        <dbReference type="ARBA" id="ARBA00022573"/>
    </source>
</evidence>
<accession>A0ABT7UTF7</accession>
<dbReference type="SUPFAM" id="SSF52317">
    <property type="entry name" value="Class I glutamine amidotransferase-like"/>
    <property type="match status" value="1"/>
</dbReference>
<protein>
    <recommendedName>
        <fullName evidence="4">Cobyric acid synthase</fullName>
    </recommendedName>
</protein>
<dbReference type="InterPro" id="IPR002586">
    <property type="entry name" value="CobQ/CobB/MinD/ParA_Nub-bd_dom"/>
</dbReference>
<comment type="caution">
    <text evidence="7">The sequence shown here is derived from an EMBL/GenBank/DDBJ whole genome shotgun (WGS) entry which is preliminary data.</text>
</comment>
<gene>
    <name evidence="4" type="primary">cobQ</name>
    <name evidence="7" type="ORF">QUW08_12905</name>
</gene>
<dbReference type="CDD" id="cd05389">
    <property type="entry name" value="CobQ_N"/>
    <property type="match status" value="1"/>
</dbReference>
<dbReference type="PANTHER" id="PTHR21343:SF1">
    <property type="entry name" value="COBYRIC ACID SYNTHASE"/>
    <property type="match status" value="1"/>
</dbReference>
<dbReference type="PROSITE" id="PS51274">
    <property type="entry name" value="GATASE_COBBQ"/>
    <property type="match status" value="1"/>
</dbReference>
<evidence type="ECO:0000256" key="3">
    <source>
        <dbReference type="ARBA" id="ARBA00022962"/>
    </source>
</evidence>
<dbReference type="InterPro" id="IPR011698">
    <property type="entry name" value="GATase_3"/>
</dbReference>
<keyword evidence="3 4" id="KW-0315">Glutamine amidotransferase</keyword>
<feature type="domain" description="CobQ/CobB/MinD/ParA nucleotide binding" evidence="5">
    <location>
        <begin position="7"/>
        <end position="229"/>
    </location>
</feature>
<reference evidence="8" key="1">
    <citation type="submission" date="2023-06" db="EMBL/GenBank/DDBJ databases">
        <title>Identification and characterization of horizontal gene transfer across gut microbiota members of farm animals based on homology search.</title>
        <authorList>
            <person name="Zeman M."/>
            <person name="Kubasova T."/>
            <person name="Jahodarova E."/>
            <person name="Nykrynova M."/>
            <person name="Rychlik I."/>
        </authorList>
    </citation>
    <scope>NUCLEOTIDE SEQUENCE [LARGE SCALE GENOMIC DNA]</scope>
    <source>
        <strain evidence="8">ET340</strain>
    </source>
</reference>
<dbReference type="InterPro" id="IPR027417">
    <property type="entry name" value="P-loop_NTPase"/>
</dbReference>
<dbReference type="Pfam" id="PF01656">
    <property type="entry name" value="CbiA"/>
    <property type="match status" value="1"/>
</dbReference>
<dbReference type="PANTHER" id="PTHR21343">
    <property type="entry name" value="DETHIOBIOTIN SYNTHETASE"/>
    <property type="match status" value="1"/>
</dbReference>
<dbReference type="EMBL" id="JAUDCL010000029">
    <property type="protein sequence ID" value="MDM8202183.1"/>
    <property type="molecule type" value="Genomic_DNA"/>
</dbReference>
<evidence type="ECO:0000256" key="1">
    <source>
        <dbReference type="ARBA" id="ARBA00004953"/>
    </source>
</evidence>
<evidence type="ECO:0000313" key="8">
    <source>
        <dbReference type="Proteomes" id="UP001529380"/>
    </source>
</evidence>
<keyword evidence="8" id="KW-1185">Reference proteome</keyword>